<accession>A0ABX1X0Q1</accession>
<evidence type="ECO:0000313" key="2">
    <source>
        <dbReference type="EMBL" id="NOU61995.1"/>
    </source>
</evidence>
<evidence type="ECO:0000313" key="3">
    <source>
        <dbReference type="Proteomes" id="UP000732105"/>
    </source>
</evidence>
<sequence>MKRITFLLLLIANSTFAQFHFSDLQYVDIESSYLNGKFGFNKTSEFQLINKLCDDSMDCFKYYDPTTIIGYWPINDKTKIELHYTEAPSDDPTFIAIYKGKVILEESGSTLHFKGNTLYIEGNANSYFDKKRKFQFVNNSYQEVTQPFYYIGLKGNLNYPIQIYKTEQFKEKLAYLPKDYKIEVLMGKTGGEYDDLEKVLIKTEFGLIGWLNFKDIAFERPMVDGLYFHGD</sequence>
<proteinExistence type="predicted"/>
<name>A0ABX1X0Q1_9BACT</name>
<reference evidence="2 3" key="1">
    <citation type="submission" date="2018-12" db="EMBL/GenBank/DDBJ databases">
        <title>Marinifilum JC070 sp. nov., a marine bacterium isolated from Yongle Blue Hole in the South China Sea.</title>
        <authorList>
            <person name="Fu T."/>
        </authorList>
    </citation>
    <scope>NUCLEOTIDE SEQUENCE [LARGE SCALE GENOMIC DNA]</scope>
    <source>
        <strain evidence="2 3">JC070</strain>
    </source>
</reference>
<keyword evidence="3" id="KW-1185">Reference proteome</keyword>
<feature type="signal peptide" evidence="1">
    <location>
        <begin position="1"/>
        <end position="17"/>
    </location>
</feature>
<evidence type="ECO:0000256" key="1">
    <source>
        <dbReference type="SAM" id="SignalP"/>
    </source>
</evidence>
<dbReference type="RefSeq" id="WP_171597257.1">
    <property type="nucleotide sequence ID" value="NZ_RZNH01000048.1"/>
</dbReference>
<gene>
    <name evidence="2" type="ORF">ELS83_19530</name>
</gene>
<organism evidence="2 3">
    <name type="scientific">Marinifilum caeruleilacunae</name>
    <dbReference type="NCBI Taxonomy" id="2499076"/>
    <lineage>
        <taxon>Bacteria</taxon>
        <taxon>Pseudomonadati</taxon>
        <taxon>Bacteroidota</taxon>
        <taxon>Bacteroidia</taxon>
        <taxon>Marinilabiliales</taxon>
        <taxon>Marinifilaceae</taxon>
    </lineage>
</organism>
<comment type="caution">
    <text evidence="2">The sequence shown here is derived from an EMBL/GenBank/DDBJ whole genome shotgun (WGS) entry which is preliminary data.</text>
</comment>
<keyword evidence="1" id="KW-0732">Signal</keyword>
<feature type="chain" id="PRO_5045579044" evidence="1">
    <location>
        <begin position="18"/>
        <end position="231"/>
    </location>
</feature>
<dbReference type="Proteomes" id="UP000732105">
    <property type="component" value="Unassembled WGS sequence"/>
</dbReference>
<dbReference type="EMBL" id="RZNH01000048">
    <property type="protein sequence ID" value="NOU61995.1"/>
    <property type="molecule type" value="Genomic_DNA"/>
</dbReference>
<protein>
    <submittedName>
        <fullName evidence="2">Uncharacterized protein</fullName>
    </submittedName>
</protein>